<keyword evidence="5 6" id="KW-0472">Membrane</keyword>
<dbReference type="AlphaFoldDB" id="A0A9P0MPF2"/>
<evidence type="ECO:0000256" key="1">
    <source>
        <dbReference type="ARBA" id="ARBA00004141"/>
    </source>
</evidence>
<evidence type="ECO:0000256" key="3">
    <source>
        <dbReference type="ARBA" id="ARBA00022692"/>
    </source>
</evidence>
<evidence type="ECO:0000256" key="4">
    <source>
        <dbReference type="ARBA" id="ARBA00022989"/>
    </source>
</evidence>
<dbReference type="GO" id="GO:0015267">
    <property type="term" value="F:channel activity"/>
    <property type="evidence" value="ECO:0007669"/>
    <property type="project" value="InterPro"/>
</dbReference>
<dbReference type="InterPro" id="IPR016697">
    <property type="entry name" value="Aquaporin_11/12"/>
</dbReference>
<organism evidence="7 8">
    <name type="scientific">Nezara viridula</name>
    <name type="common">Southern green stink bug</name>
    <name type="synonym">Cimex viridulus</name>
    <dbReference type="NCBI Taxonomy" id="85310"/>
    <lineage>
        <taxon>Eukaryota</taxon>
        <taxon>Metazoa</taxon>
        <taxon>Ecdysozoa</taxon>
        <taxon>Arthropoda</taxon>
        <taxon>Hexapoda</taxon>
        <taxon>Insecta</taxon>
        <taxon>Pterygota</taxon>
        <taxon>Neoptera</taxon>
        <taxon>Paraneoptera</taxon>
        <taxon>Hemiptera</taxon>
        <taxon>Heteroptera</taxon>
        <taxon>Panheteroptera</taxon>
        <taxon>Pentatomomorpha</taxon>
        <taxon>Pentatomoidea</taxon>
        <taxon>Pentatomidae</taxon>
        <taxon>Pentatominae</taxon>
        <taxon>Nezara</taxon>
    </lineage>
</organism>
<dbReference type="InterPro" id="IPR023271">
    <property type="entry name" value="Aquaporin-like"/>
</dbReference>
<sequence>MGALFGLTVSTGYIILSCLIAWWARKLADKVWPKSTIAKCLFLEGIATWELCSTCFELIIVADNYGVLTYGLYLFLLTIWWSQVWGDSSACPYTHIEEIVEGGQGPAVVVAKILAELAGGALTFRYAQYLWSLEVTINHRGRAYEACTADLQVPALIGAVIEGLATCLCRIVSRAISEVGVPYGYVADSFFGTAMVLAAFNYSGGYFNPALATGLKLGCAGHTTTQFGLVYWVGPIVGAVASVFLYRGPFVQGLVKKMSRKQD</sequence>
<feature type="transmembrane region" description="Helical" evidence="6">
    <location>
        <begin position="183"/>
        <end position="202"/>
    </location>
</feature>
<gene>
    <name evidence="7" type="ORF">NEZAVI_LOCUS9407</name>
</gene>
<evidence type="ECO:0000313" key="7">
    <source>
        <dbReference type="EMBL" id="CAH1400104.1"/>
    </source>
</evidence>
<dbReference type="PANTHER" id="PTHR21191:SF16">
    <property type="entry name" value="AQUAPORIN"/>
    <property type="match status" value="1"/>
</dbReference>
<feature type="transmembrane region" description="Helical" evidence="6">
    <location>
        <begin position="229"/>
        <end position="248"/>
    </location>
</feature>
<dbReference type="GO" id="GO:0005737">
    <property type="term" value="C:cytoplasm"/>
    <property type="evidence" value="ECO:0007669"/>
    <property type="project" value="TreeGrafter"/>
</dbReference>
<accession>A0A9P0MPF2</accession>
<dbReference type="SUPFAM" id="SSF81338">
    <property type="entry name" value="Aquaporin-like"/>
    <property type="match status" value="1"/>
</dbReference>
<reference evidence="7" key="1">
    <citation type="submission" date="2022-01" db="EMBL/GenBank/DDBJ databases">
        <authorList>
            <person name="King R."/>
        </authorList>
    </citation>
    <scope>NUCLEOTIDE SEQUENCE</scope>
</reference>
<feature type="transmembrane region" description="Helical" evidence="6">
    <location>
        <begin position="6"/>
        <end position="24"/>
    </location>
</feature>
<evidence type="ECO:0000313" key="8">
    <source>
        <dbReference type="Proteomes" id="UP001152798"/>
    </source>
</evidence>
<dbReference type="Gene3D" id="1.20.1080.10">
    <property type="entry name" value="Glycerol uptake facilitator protein"/>
    <property type="match status" value="1"/>
</dbReference>
<dbReference type="InterPro" id="IPR051883">
    <property type="entry name" value="AQP11/12_channel"/>
</dbReference>
<dbReference type="PANTHER" id="PTHR21191">
    <property type="entry name" value="AQUAPORIN"/>
    <property type="match status" value="1"/>
</dbReference>
<proteinExistence type="inferred from homology"/>
<name>A0A9P0MPF2_NEZVI</name>
<dbReference type="GO" id="GO:0016020">
    <property type="term" value="C:membrane"/>
    <property type="evidence" value="ECO:0007669"/>
    <property type="project" value="UniProtKB-SubCell"/>
</dbReference>
<keyword evidence="4 6" id="KW-1133">Transmembrane helix</keyword>
<evidence type="ECO:0000256" key="2">
    <source>
        <dbReference type="ARBA" id="ARBA00005900"/>
    </source>
</evidence>
<keyword evidence="8" id="KW-1185">Reference proteome</keyword>
<comment type="subcellular location">
    <subcellularLocation>
        <location evidence="1">Membrane</location>
        <topology evidence="1">Multi-pass membrane protein</topology>
    </subcellularLocation>
</comment>
<dbReference type="Proteomes" id="UP001152798">
    <property type="component" value="Chromosome 4"/>
</dbReference>
<dbReference type="EMBL" id="OV725080">
    <property type="protein sequence ID" value="CAH1400104.1"/>
    <property type="molecule type" value="Genomic_DNA"/>
</dbReference>
<comment type="similarity">
    <text evidence="2">Belongs to the MIP/aquaporin (TC 1.A.8) family. AQP11/AQP12 subfamily.</text>
</comment>
<evidence type="ECO:0000256" key="6">
    <source>
        <dbReference type="PIRNR" id="PIRNR017529"/>
    </source>
</evidence>
<evidence type="ECO:0000256" key="5">
    <source>
        <dbReference type="ARBA" id="ARBA00023136"/>
    </source>
</evidence>
<dbReference type="PRINTS" id="PR00783">
    <property type="entry name" value="MINTRINSICP"/>
</dbReference>
<protein>
    <recommendedName>
        <fullName evidence="6">Aquaporin</fullName>
    </recommendedName>
</protein>
<keyword evidence="3 6" id="KW-0812">Transmembrane</keyword>
<dbReference type="OrthoDB" id="1580043at2759"/>
<dbReference type="InterPro" id="IPR000425">
    <property type="entry name" value="MIP"/>
</dbReference>
<comment type="caution">
    <text evidence="6">Lacks conserved residue(s) required for the propagation of feature annotation.</text>
</comment>
<dbReference type="PIRSF" id="PIRSF017529">
    <property type="entry name" value="Aquaporin_11/12"/>
    <property type="match status" value="1"/>
</dbReference>